<proteinExistence type="predicted"/>
<dbReference type="Gene3D" id="1.10.357.10">
    <property type="entry name" value="Tetracycline Repressor, domain 2"/>
    <property type="match status" value="1"/>
</dbReference>
<dbReference type="Proteomes" id="UP000624325">
    <property type="component" value="Unassembled WGS sequence"/>
</dbReference>
<feature type="compositionally biased region" description="Gly residues" evidence="5">
    <location>
        <begin position="212"/>
        <end position="222"/>
    </location>
</feature>
<dbReference type="InterPro" id="IPR001647">
    <property type="entry name" value="HTH_TetR"/>
</dbReference>
<dbReference type="SUPFAM" id="SSF46689">
    <property type="entry name" value="Homeodomain-like"/>
    <property type="match status" value="1"/>
</dbReference>
<feature type="domain" description="HTH tetR-type" evidence="6">
    <location>
        <begin position="16"/>
        <end position="76"/>
    </location>
</feature>
<keyword evidence="8" id="KW-1185">Reference proteome</keyword>
<keyword evidence="2 4" id="KW-0238">DNA-binding</keyword>
<dbReference type="RefSeq" id="WP_203700893.1">
    <property type="nucleotide sequence ID" value="NZ_BAAALU010000005.1"/>
</dbReference>
<reference evidence="7 8" key="1">
    <citation type="submission" date="2021-01" db="EMBL/GenBank/DDBJ databases">
        <title>Whole genome shotgun sequence of Asanoa iriomotensis NBRC 100142.</title>
        <authorList>
            <person name="Komaki H."/>
            <person name="Tamura T."/>
        </authorList>
    </citation>
    <scope>NUCLEOTIDE SEQUENCE [LARGE SCALE GENOMIC DNA]</scope>
    <source>
        <strain evidence="7 8">NBRC 100142</strain>
    </source>
</reference>
<dbReference type="PRINTS" id="PR00455">
    <property type="entry name" value="HTHTETR"/>
</dbReference>
<name>A0ABQ4BXC2_9ACTN</name>
<evidence type="ECO:0000313" key="7">
    <source>
        <dbReference type="EMBL" id="GIF55174.1"/>
    </source>
</evidence>
<evidence type="ECO:0000313" key="8">
    <source>
        <dbReference type="Proteomes" id="UP000624325"/>
    </source>
</evidence>
<evidence type="ECO:0000256" key="5">
    <source>
        <dbReference type="SAM" id="MobiDB-lite"/>
    </source>
</evidence>
<evidence type="ECO:0000259" key="6">
    <source>
        <dbReference type="PROSITE" id="PS50977"/>
    </source>
</evidence>
<accession>A0ABQ4BXC2</accession>
<dbReference type="PANTHER" id="PTHR30055:SF234">
    <property type="entry name" value="HTH-TYPE TRANSCRIPTIONAL REGULATOR BETI"/>
    <property type="match status" value="1"/>
</dbReference>
<organism evidence="7 8">
    <name type="scientific">Asanoa iriomotensis</name>
    <dbReference type="NCBI Taxonomy" id="234613"/>
    <lineage>
        <taxon>Bacteria</taxon>
        <taxon>Bacillati</taxon>
        <taxon>Actinomycetota</taxon>
        <taxon>Actinomycetes</taxon>
        <taxon>Micromonosporales</taxon>
        <taxon>Micromonosporaceae</taxon>
        <taxon>Asanoa</taxon>
    </lineage>
</organism>
<feature type="DNA-binding region" description="H-T-H motif" evidence="4">
    <location>
        <begin position="39"/>
        <end position="58"/>
    </location>
</feature>
<comment type="caution">
    <text evidence="7">The sequence shown here is derived from an EMBL/GenBank/DDBJ whole genome shotgun (WGS) entry which is preliminary data.</text>
</comment>
<dbReference type="EMBL" id="BONC01000005">
    <property type="protein sequence ID" value="GIF55174.1"/>
    <property type="molecule type" value="Genomic_DNA"/>
</dbReference>
<dbReference type="InterPro" id="IPR009057">
    <property type="entry name" value="Homeodomain-like_sf"/>
</dbReference>
<evidence type="ECO:0000256" key="1">
    <source>
        <dbReference type="ARBA" id="ARBA00023015"/>
    </source>
</evidence>
<dbReference type="PANTHER" id="PTHR30055">
    <property type="entry name" value="HTH-TYPE TRANSCRIPTIONAL REGULATOR RUTR"/>
    <property type="match status" value="1"/>
</dbReference>
<dbReference type="Pfam" id="PF00440">
    <property type="entry name" value="TetR_N"/>
    <property type="match status" value="1"/>
</dbReference>
<evidence type="ECO:0000256" key="2">
    <source>
        <dbReference type="ARBA" id="ARBA00023125"/>
    </source>
</evidence>
<sequence>MTSRRYQSTVRAEQSRATRQRVLDAARALFVRRGYNGTTVEAIAARAQVSVQTVYNTVGGKAAVLKAVYDVTIAGDTDPIPMIERPTGRALLAAADARECLALYARMSREIYERIGPLVPILLTEGAAGDREVRSFIDTIENERAIGTSNIARHVASRFGLRAGLSIEDAADVLWTLTSPDVLYRLVRRRRWSLDHFEGWLAETMADSLLGPDGGGPGGSGVTNGADGLADPGSATDPEPDNQTE</sequence>
<protein>
    <submittedName>
        <fullName evidence="7">TetR family transcriptional regulator</fullName>
    </submittedName>
</protein>
<dbReference type="InterPro" id="IPR050109">
    <property type="entry name" value="HTH-type_TetR-like_transc_reg"/>
</dbReference>
<gene>
    <name evidence="7" type="ORF">Air01nite_12690</name>
</gene>
<keyword evidence="1" id="KW-0805">Transcription regulation</keyword>
<feature type="region of interest" description="Disordered" evidence="5">
    <location>
        <begin position="211"/>
        <end position="245"/>
    </location>
</feature>
<dbReference type="PROSITE" id="PS50977">
    <property type="entry name" value="HTH_TETR_2"/>
    <property type="match status" value="1"/>
</dbReference>
<evidence type="ECO:0000256" key="4">
    <source>
        <dbReference type="PROSITE-ProRule" id="PRU00335"/>
    </source>
</evidence>
<evidence type="ECO:0000256" key="3">
    <source>
        <dbReference type="ARBA" id="ARBA00023163"/>
    </source>
</evidence>
<keyword evidence="3" id="KW-0804">Transcription</keyword>